<protein>
    <recommendedName>
        <fullName evidence="3">ethanolamine kinase</fullName>
        <ecNumber evidence="3">2.7.1.82</ecNumber>
    </recommendedName>
</protein>
<dbReference type="PANTHER" id="PTHR22603">
    <property type="entry name" value="CHOLINE/ETHANOALAMINE KINASE"/>
    <property type="match status" value="1"/>
</dbReference>
<dbReference type="Pfam" id="PF01633">
    <property type="entry name" value="Choline_kinase"/>
    <property type="match status" value="1"/>
</dbReference>
<evidence type="ECO:0000256" key="1">
    <source>
        <dbReference type="ARBA" id="ARBA00037883"/>
    </source>
</evidence>
<dbReference type="OrthoDB" id="10267235at2759"/>
<dbReference type="HOGENOM" id="CLU_012712_1_1_1"/>
<dbReference type="STRING" id="1220924.W2SC68"/>
<accession>W2SC68</accession>
<dbReference type="InterPro" id="IPR011009">
    <property type="entry name" value="Kinase-like_dom_sf"/>
</dbReference>
<evidence type="ECO:0000313" key="5">
    <source>
        <dbReference type="Proteomes" id="UP000030752"/>
    </source>
</evidence>
<dbReference type="GeneID" id="19967844"/>
<dbReference type="PANTHER" id="PTHR22603:SF66">
    <property type="entry name" value="ETHANOLAMINE KINASE"/>
    <property type="match status" value="1"/>
</dbReference>
<dbReference type="InParanoid" id="W2SC68"/>
<comment type="similarity">
    <text evidence="2">Belongs to the choline/ethanolamine kinase family.</text>
</comment>
<proteinExistence type="inferred from homology"/>
<comment type="pathway">
    <text evidence="1">Phospholipid metabolism; phosphatidylethanolamine biosynthesis; phosphatidylethanolamine from ethanolamine: step 1/3.</text>
</comment>
<organism evidence="4 5">
    <name type="scientific">Cyphellophora europaea (strain CBS 101466)</name>
    <name type="common">Phialophora europaea</name>
    <dbReference type="NCBI Taxonomy" id="1220924"/>
    <lineage>
        <taxon>Eukaryota</taxon>
        <taxon>Fungi</taxon>
        <taxon>Dikarya</taxon>
        <taxon>Ascomycota</taxon>
        <taxon>Pezizomycotina</taxon>
        <taxon>Eurotiomycetes</taxon>
        <taxon>Chaetothyriomycetidae</taxon>
        <taxon>Chaetothyriales</taxon>
        <taxon>Cyphellophoraceae</taxon>
        <taxon>Cyphellophora</taxon>
    </lineage>
</organism>
<keyword evidence="5" id="KW-1185">Reference proteome</keyword>
<dbReference type="eggNOG" id="KOG4720">
    <property type="taxonomic scope" value="Eukaryota"/>
</dbReference>
<dbReference type="AlphaFoldDB" id="W2SC68"/>
<sequence length="399" mass="45392">MGSVSENGVLHGLPYLDLAYELNNSEATAKELAYSIQPSWRDTPEQIQIVQFKEGITNTLLKLARHAPGWTQDEVDRDSVLMRAYGNNTDILIDRDREATSHLVCAKHGLAPPLLARFKNGLLYRYIPGDVCTPQDLINEQIWRPVARRLGQWHATLPIDALSSLKGNEGSEPNGQVHGITARKPSPNIWTVMRRWVHALPQDNPKQQARRKFLEEELDRSFMELDNADGPGRHGFVFGHCDLLSANVIKTGVERGLQQIAFIDYEYAVTCPAAFDISNHFAEWGGYDCDYNMLPTKSIRHEFLKEYLESYNVHSDKALPDATALEFLEAEIDRYRGMPGLYWGIWALIQAQISLIDFDYASYAEVRLGEYTAWRNASNAQQAEANTEKPLRERRWAET</sequence>
<dbReference type="CDD" id="cd05157">
    <property type="entry name" value="ETNK_euk"/>
    <property type="match status" value="1"/>
</dbReference>
<evidence type="ECO:0000256" key="2">
    <source>
        <dbReference type="ARBA" id="ARBA00038211"/>
    </source>
</evidence>
<dbReference type="GO" id="GO:0005737">
    <property type="term" value="C:cytoplasm"/>
    <property type="evidence" value="ECO:0007669"/>
    <property type="project" value="TreeGrafter"/>
</dbReference>
<reference evidence="4 5" key="1">
    <citation type="submission" date="2013-03" db="EMBL/GenBank/DDBJ databases">
        <title>The Genome Sequence of Phialophora europaea CBS 101466.</title>
        <authorList>
            <consortium name="The Broad Institute Genomics Platform"/>
            <person name="Cuomo C."/>
            <person name="de Hoog S."/>
            <person name="Gorbushina A."/>
            <person name="Walker B."/>
            <person name="Young S.K."/>
            <person name="Zeng Q."/>
            <person name="Gargeya S."/>
            <person name="Fitzgerald M."/>
            <person name="Haas B."/>
            <person name="Abouelleil A."/>
            <person name="Allen A.W."/>
            <person name="Alvarado L."/>
            <person name="Arachchi H.M."/>
            <person name="Berlin A.M."/>
            <person name="Chapman S.B."/>
            <person name="Gainer-Dewar J."/>
            <person name="Goldberg J."/>
            <person name="Griggs A."/>
            <person name="Gujja S."/>
            <person name="Hansen M."/>
            <person name="Howarth C."/>
            <person name="Imamovic A."/>
            <person name="Ireland A."/>
            <person name="Larimer J."/>
            <person name="McCowan C."/>
            <person name="Murphy C."/>
            <person name="Pearson M."/>
            <person name="Poon T.W."/>
            <person name="Priest M."/>
            <person name="Roberts A."/>
            <person name="Saif S."/>
            <person name="Shea T."/>
            <person name="Sisk P."/>
            <person name="Sykes S."/>
            <person name="Wortman J."/>
            <person name="Nusbaum C."/>
            <person name="Birren B."/>
        </authorList>
    </citation>
    <scope>NUCLEOTIDE SEQUENCE [LARGE SCALE GENOMIC DNA]</scope>
    <source>
        <strain evidence="4 5">CBS 101466</strain>
    </source>
</reference>
<dbReference type="SUPFAM" id="SSF56112">
    <property type="entry name" value="Protein kinase-like (PK-like)"/>
    <property type="match status" value="1"/>
</dbReference>
<evidence type="ECO:0000256" key="3">
    <source>
        <dbReference type="ARBA" id="ARBA00038874"/>
    </source>
</evidence>
<dbReference type="GO" id="GO:0006646">
    <property type="term" value="P:phosphatidylethanolamine biosynthetic process"/>
    <property type="evidence" value="ECO:0007669"/>
    <property type="project" value="TreeGrafter"/>
</dbReference>
<name>W2SC68_CYPE1</name>
<evidence type="ECO:0000313" key="4">
    <source>
        <dbReference type="EMBL" id="ETN46321.1"/>
    </source>
</evidence>
<dbReference type="GO" id="GO:0004305">
    <property type="term" value="F:ethanolamine kinase activity"/>
    <property type="evidence" value="ECO:0007669"/>
    <property type="project" value="UniProtKB-EC"/>
</dbReference>
<dbReference type="Proteomes" id="UP000030752">
    <property type="component" value="Unassembled WGS sequence"/>
</dbReference>
<dbReference type="Gene3D" id="3.30.200.20">
    <property type="entry name" value="Phosphorylase Kinase, domain 1"/>
    <property type="match status" value="1"/>
</dbReference>
<dbReference type="RefSeq" id="XP_008711033.1">
    <property type="nucleotide sequence ID" value="XM_008712811.1"/>
</dbReference>
<dbReference type="VEuPathDB" id="FungiDB:HMPREF1541_00505"/>
<gene>
    <name evidence="4" type="ORF">HMPREF1541_00505</name>
</gene>
<dbReference type="Gene3D" id="3.90.1200.10">
    <property type="match status" value="1"/>
</dbReference>
<dbReference type="EC" id="2.7.1.82" evidence="3"/>
<dbReference type="EMBL" id="KB822711">
    <property type="protein sequence ID" value="ETN46321.1"/>
    <property type="molecule type" value="Genomic_DNA"/>
</dbReference>